<evidence type="ECO:0000313" key="3">
    <source>
        <dbReference type="Proteomes" id="UP000499080"/>
    </source>
</evidence>
<proteinExistence type="predicted"/>
<dbReference type="AlphaFoldDB" id="A0A4Y2L3Y7"/>
<comment type="caution">
    <text evidence="2">The sequence shown here is derived from an EMBL/GenBank/DDBJ whole genome shotgun (WGS) entry which is preliminary data.</text>
</comment>
<evidence type="ECO:0000313" key="2">
    <source>
        <dbReference type="EMBL" id="GBN08507.1"/>
    </source>
</evidence>
<feature type="region of interest" description="Disordered" evidence="1">
    <location>
        <begin position="88"/>
        <end position="110"/>
    </location>
</feature>
<protein>
    <submittedName>
        <fullName evidence="2">Uncharacterized protein</fullName>
    </submittedName>
</protein>
<keyword evidence="3" id="KW-1185">Reference proteome</keyword>
<gene>
    <name evidence="2" type="ORF">AVEN_111936_1</name>
</gene>
<sequence>MFPYLKPLRQPNRLGRHGTLTFTARFAARRGLFWDGPLNFEPWSVDESDTCDDPLQTSAPNHINGRALLPDGFSVRRSRLHCDSWMESGFEPGDSSSEAETLTLGHRGLQ</sequence>
<dbReference type="Proteomes" id="UP000499080">
    <property type="component" value="Unassembled WGS sequence"/>
</dbReference>
<evidence type="ECO:0000256" key="1">
    <source>
        <dbReference type="SAM" id="MobiDB-lite"/>
    </source>
</evidence>
<reference evidence="2 3" key="1">
    <citation type="journal article" date="2019" name="Sci. Rep.">
        <title>Orb-weaving spider Araneus ventricosus genome elucidates the spidroin gene catalogue.</title>
        <authorList>
            <person name="Kono N."/>
            <person name="Nakamura H."/>
            <person name="Ohtoshi R."/>
            <person name="Moran D.A.P."/>
            <person name="Shinohara A."/>
            <person name="Yoshida Y."/>
            <person name="Fujiwara M."/>
            <person name="Mori M."/>
            <person name="Tomita M."/>
            <person name="Arakawa K."/>
        </authorList>
    </citation>
    <scope>NUCLEOTIDE SEQUENCE [LARGE SCALE GENOMIC DNA]</scope>
</reference>
<accession>A0A4Y2L3Y7</accession>
<dbReference type="EMBL" id="BGPR01005268">
    <property type="protein sequence ID" value="GBN08507.1"/>
    <property type="molecule type" value="Genomic_DNA"/>
</dbReference>
<name>A0A4Y2L3Y7_ARAVE</name>
<organism evidence="2 3">
    <name type="scientific">Araneus ventricosus</name>
    <name type="common">Orbweaver spider</name>
    <name type="synonym">Epeira ventricosa</name>
    <dbReference type="NCBI Taxonomy" id="182803"/>
    <lineage>
        <taxon>Eukaryota</taxon>
        <taxon>Metazoa</taxon>
        <taxon>Ecdysozoa</taxon>
        <taxon>Arthropoda</taxon>
        <taxon>Chelicerata</taxon>
        <taxon>Arachnida</taxon>
        <taxon>Araneae</taxon>
        <taxon>Araneomorphae</taxon>
        <taxon>Entelegynae</taxon>
        <taxon>Araneoidea</taxon>
        <taxon>Araneidae</taxon>
        <taxon>Araneus</taxon>
    </lineage>
</organism>